<dbReference type="AlphaFoldDB" id="A0A8K1GPW2"/>
<protein>
    <submittedName>
        <fullName evidence="1">Uncharacterized protein</fullName>
    </submittedName>
</protein>
<reference evidence="1" key="1">
    <citation type="submission" date="2019-04" db="EMBL/GenBank/DDBJ databases">
        <title>Genome assembly of Zosterops borbonicus 15179.</title>
        <authorList>
            <person name="Leroy T."/>
            <person name="Anselmetti Y."/>
            <person name="Tilak M.-K."/>
            <person name="Nabholz B."/>
        </authorList>
    </citation>
    <scope>NUCLEOTIDE SEQUENCE</scope>
    <source>
        <strain evidence="1">HGM_15179</strain>
        <tissue evidence="1">Muscle</tissue>
    </source>
</reference>
<accession>A0A8K1GPW2</accession>
<proteinExistence type="predicted"/>
<dbReference type="EMBL" id="SWJQ01000093">
    <property type="protein sequence ID" value="TRZ22527.1"/>
    <property type="molecule type" value="Genomic_DNA"/>
</dbReference>
<dbReference type="OrthoDB" id="10432178at2759"/>
<keyword evidence="2" id="KW-1185">Reference proteome</keyword>
<sequence>MDLLEQVQRRVIKMIKGMEHIYYEKRWRELGLFTLEKSRLQGDLILAFQYLKEPTGRMERDYLQGPGVTGQVGMDSN</sequence>
<comment type="caution">
    <text evidence="1">The sequence shown here is derived from an EMBL/GenBank/DDBJ whole genome shotgun (WGS) entry which is preliminary data.</text>
</comment>
<name>A0A8K1GPW2_9PASS</name>
<organism evidence="1 2">
    <name type="scientific">Zosterops borbonicus</name>
    <dbReference type="NCBI Taxonomy" id="364589"/>
    <lineage>
        <taxon>Eukaryota</taxon>
        <taxon>Metazoa</taxon>
        <taxon>Chordata</taxon>
        <taxon>Craniata</taxon>
        <taxon>Vertebrata</taxon>
        <taxon>Euteleostomi</taxon>
        <taxon>Archelosauria</taxon>
        <taxon>Archosauria</taxon>
        <taxon>Dinosauria</taxon>
        <taxon>Saurischia</taxon>
        <taxon>Theropoda</taxon>
        <taxon>Coelurosauria</taxon>
        <taxon>Aves</taxon>
        <taxon>Neognathae</taxon>
        <taxon>Neoaves</taxon>
        <taxon>Telluraves</taxon>
        <taxon>Australaves</taxon>
        <taxon>Passeriformes</taxon>
        <taxon>Sylvioidea</taxon>
        <taxon>Zosteropidae</taxon>
        <taxon>Zosterops</taxon>
    </lineage>
</organism>
<dbReference type="Proteomes" id="UP000796761">
    <property type="component" value="Unassembled WGS sequence"/>
</dbReference>
<evidence type="ECO:0000313" key="1">
    <source>
        <dbReference type="EMBL" id="TRZ22527.1"/>
    </source>
</evidence>
<evidence type="ECO:0000313" key="2">
    <source>
        <dbReference type="Proteomes" id="UP000796761"/>
    </source>
</evidence>
<gene>
    <name evidence="1" type="ORF">HGM15179_004573</name>
</gene>